<protein>
    <submittedName>
        <fullName evidence="8">DNA-binding response regulator</fullName>
    </submittedName>
</protein>
<feature type="domain" description="Response regulatory" evidence="7">
    <location>
        <begin position="3"/>
        <end position="119"/>
    </location>
</feature>
<proteinExistence type="predicted"/>
<dbReference type="InterPro" id="IPR016032">
    <property type="entry name" value="Sig_transdc_resp-reg_C-effctor"/>
</dbReference>
<dbReference type="InterPro" id="IPR058245">
    <property type="entry name" value="NreC/VraR/RcsB-like_REC"/>
</dbReference>
<keyword evidence="4" id="KW-0804">Transcription</keyword>
<evidence type="ECO:0000256" key="4">
    <source>
        <dbReference type="ARBA" id="ARBA00023163"/>
    </source>
</evidence>
<dbReference type="PROSITE" id="PS50110">
    <property type="entry name" value="RESPONSE_REGULATORY"/>
    <property type="match status" value="1"/>
</dbReference>
<dbReference type="GO" id="GO:0000160">
    <property type="term" value="P:phosphorelay signal transduction system"/>
    <property type="evidence" value="ECO:0007669"/>
    <property type="project" value="InterPro"/>
</dbReference>
<dbReference type="SMART" id="SM00448">
    <property type="entry name" value="REC"/>
    <property type="match status" value="1"/>
</dbReference>
<evidence type="ECO:0000313" key="9">
    <source>
        <dbReference type="Proteomes" id="UP000214688"/>
    </source>
</evidence>
<keyword evidence="3 8" id="KW-0238">DNA-binding</keyword>
<evidence type="ECO:0000256" key="2">
    <source>
        <dbReference type="ARBA" id="ARBA00023015"/>
    </source>
</evidence>
<dbReference type="PANTHER" id="PTHR43214">
    <property type="entry name" value="TWO-COMPONENT RESPONSE REGULATOR"/>
    <property type="match status" value="1"/>
</dbReference>
<dbReference type="Pfam" id="PF00196">
    <property type="entry name" value="GerE"/>
    <property type="match status" value="1"/>
</dbReference>
<dbReference type="AlphaFoldDB" id="A0A223CXP9"/>
<keyword evidence="9" id="KW-1185">Reference proteome</keyword>
<evidence type="ECO:0000313" key="8">
    <source>
        <dbReference type="EMBL" id="ASS74150.1"/>
    </source>
</evidence>
<dbReference type="GO" id="GO:0006355">
    <property type="term" value="P:regulation of DNA-templated transcription"/>
    <property type="evidence" value="ECO:0007669"/>
    <property type="project" value="InterPro"/>
</dbReference>
<name>A0A223CXP9_9BACL</name>
<dbReference type="InterPro" id="IPR001789">
    <property type="entry name" value="Sig_transdc_resp-reg_receiver"/>
</dbReference>
<keyword evidence="1 5" id="KW-0597">Phosphoprotein</keyword>
<dbReference type="SUPFAM" id="SSF46894">
    <property type="entry name" value="C-terminal effector domain of the bipartite response regulators"/>
    <property type="match status" value="1"/>
</dbReference>
<dbReference type="CDD" id="cd17535">
    <property type="entry name" value="REC_NarL-like"/>
    <property type="match status" value="1"/>
</dbReference>
<keyword evidence="2" id="KW-0805">Transcription regulation</keyword>
<gene>
    <name evidence="8" type="ORF">CIG75_03530</name>
</gene>
<reference evidence="8 9" key="1">
    <citation type="journal article" date="2015" name="Int. J. Syst. Evol. Microbiol.">
        <title>Tumebacillus algifaecis sp. nov., isolated from decomposing algal scum.</title>
        <authorList>
            <person name="Wu Y.F."/>
            <person name="Zhang B."/>
            <person name="Xing P."/>
            <person name="Wu Q.L."/>
            <person name="Liu S.J."/>
        </authorList>
    </citation>
    <scope>NUCLEOTIDE SEQUENCE [LARGE SCALE GENOMIC DNA]</scope>
    <source>
        <strain evidence="8 9">THMBR28</strain>
    </source>
</reference>
<dbReference type="PROSITE" id="PS50043">
    <property type="entry name" value="HTH_LUXR_2"/>
    <property type="match status" value="1"/>
</dbReference>
<dbReference type="Proteomes" id="UP000214688">
    <property type="component" value="Chromosome"/>
</dbReference>
<dbReference type="PRINTS" id="PR00038">
    <property type="entry name" value="HTHLUXR"/>
</dbReference>
<dbReference type="SMART" id="SM00421">
    <property type="entry name" value="HTH_LUXR"/>
    <property type="match status" value="1"/>
</dbReference>
<evidence type="ECO:0000259" key="7">
    <source>
        <dbReference type="PROSITE" id="PS50110"/>
    </source>
</evidence>
<feature type="modified residue" description="4-aspartylphosphate" evidence="5">
    <location>
        <position position="54"/>
    </location>
</feature>
<evidence type="ECO:0000256" key="1">
    <source>
        <dbReference type="ARBA" id="ARBA00022553"/>
    </source>
</evidence>
<dbReference type="InterPro" id="IPR011006">
    <property type="entry name" value="CheY-like_superfamily"/>
</dbReference>
<dbReference type="PROSITE" id="PS00622">
    <property type="entry name" value="HTH_LUXR_1"/>
    <property type="match status" value="1"/>
</dbReference>
<dbReference type="Gene3D" id="3.40.50.2300">
    <property type="match status" value="1"/>
</dbReference>
<dbReference type="InterPro" id="IPR039420">
    <property type="entry name" value="WalR-like"/>
</dbReference>
<dbReference type="GO" id="GO:0003677">
    <property type="term" value="F:DNA binding"/>
    <property type="evidence" value="ECO:0007669"/>
    <property type="project" value="UniProtKB-KW"/>
</dbReference>
<dbReference type="Pfam" id="PF00072">
    <property type="entry name" value="Response_reg"/>
    <property type="match status" value="1"/>
</dbReference>
<dbReference type="RefSeq" id="WP_094235409.1">
    <property type="nucleotide sequence ID" value="NZ_CP022657.1"/>
</dbReference>
<accession>A0A223CXP9</accession>
<sequence>MIRVIVVDDQKLMRDGLKTILGLEEQIEVVGTAADGRQALEVAKATEPDIVLMDIRMPEVDGVQGARMIREQLPQTKVLMLTTFNDSELIIDALNEGACGYLLKDMPTEVIVQAIMTVSAGGIVLPPESTAQVVAEWKKAREYTAVGEREQGRSASQPSLADDLTEREREVLRLLGQGRNNKEIGDTLVITEGTVKNHVSNIISKLQLRDRTQAAIYAVRHGMASFDT</sequence>
<dbReference type="SUPFAM" id="SSF52172">
    <property type="entry name" value="CheY-like"/>
    <property type="match status" value="1"/>
</dbReference>
<feature type="domain" description="HTH luxR-type" evidence="6">
    <location>
        <begin position="157"/>
        <end position="222"/>
    </location>
</feature>
<evidence type="ECO:0000256" key="5">
    <source>
        <dbReference type="PROSITE-ProRule" id="PRU00169"/>
    </source>
</evidence>
<dbReference type="EMBL" id="CP022657">
    <property type="protein sequence ID" value="ASS74150.1"/>
    <property type="molecule type" value="Genomic_DNA"/>
</dbReference>
<evidence type="ECO:0000256" key="3">
    <source>
        <dbReference type="ARBA" id="ARBA00023125"/>
    </source>
</evidence>
<dbReference type="InterPro" id="IPR000792">
    <property type="entry name" value="Tscrpt_reg_LuxR_C"/>
</dbReference>
<dbReference type="CDD" id="cd06170">
    <property type="entry name" value="LuxR_C_like"/>
    <property type="match status" value="1"/>
</dbReference>
<dbReference type="PANTHER" id="PTHR43214:SF40">
    <property type="entry name" value="TRANSCRIPTIONAL REGULATORY PROTEIN LNRK"/>
    <property type="match status" value="1"/>
</dbReference>
<organism evidence="8 9">
    <name type="scientific">Tumebacillus algifaecis</name>
    <dbReference type="NCBI Taxonomy" id="1214604"/>
    <lineage>
        <taxon>Bacteria</taxon>
        <taxon>Bacillati</taxon>
        <taxon>Bacillota</taxon>
        <taxon>Bacilli</taxon>
        <taxon>Bacillales</taxon>
        <taxon>Alicyclobacillaceae</taxon>
        <taxon>Tumebacillus</taxon>
    </lineage>
</organism>
<dbReference type="KEGG" id="tab:CIG75_03530"/>
<dbReference type="OrthoDB" id="9779069at2"/>
<evidence type="ECO:0000259" key="6">
    <source>
        <dbReference type="PROSITE" id="PS50043"/>
    </source>
</evidence>